<dbReference type="WBParaSite" id="BTMF_0001707701-mRNA-1">
    <property type="protein sequence ID" value="BTMF_0001707701-mRNA-1"/>
    <property type="gene ID" value="BTMF_0001707701"/>
</dbReference>
<organism evidence="3">
    <name type="scientific">Brugia timori</name>
    <dbReference type="NCBI Taxonomy" id="42155"/>
    <lineage>
        <taxon>Eukaryota</taxon>
        <taxon>Metazoa</taxon>
        <taxon>Ecdysozoa</taxon>
        <taxon>Nematoda</taxon>
        <taxon>Chromadorea</taxon>
        <taxon>Rhabditida</taxon>
        <taxon>Spirurina</taxon>
        <taxon>Spiruromorpha</taxon>
        <taxon>Filarioidea</taxon>
        <taxon>Onchocercidae</taxon>
        <taxon>Brugia</taxon>
    </lineage>
</organism>
<dbReference type="STRING" id="42155.A0A0R3RAL3"/>
<protein>
    <submittedName>
        <fullName evidence="1 3">Uncharacterized protein</fullName>
    </submittedName>
</protein>
<sequence length="42" mass="4935">MISSISQPHILARRLNRIGGIVRHGTRWFQVKIISHFSNFIF</sequence>
<proteinExistence type="predicted"/>
<evidence type="ECO:0000313" key="3">
    <source>
        <dbReference type="WBParaSite" id="BTMF_0001707701-mRNA-1"/>
    </source>
</evidence>
<name>A0A0R3RAL3_9BILA</name>
<reference evidence="1 2" key="2">
    <citation type="submission" date="2018-11" db="EMBL/GenBank/DDBJ databases">
        <authorList>
            <consortium name="Pathogen Informatics"/>
        </authorList>
    </citation>
    <scope>NUCLEOTIDE SEQUENCE [LARGE SCALE GENOMIC DNA]</scope>
</reference>
<accession>A0A0R3RAL3</accession>
<evidence type="ECO:0000313" key="2">
    <source>
        <dbReference type="Proteomes" id="UP000280834"/>
    </source>
</evidence>
<dbReference type="Proteomes" id="UP000280834">
    <property type="component" value="Unassembled WGS sequence"/>
</dbReference>
<keyword evidence="2" id="KW-1185">Reference proteome</keyword>
<reference evidence="3" key="1">
    <citation type="submission" date="2017-02" db="UniProtKB">
        <authorList>
            <consortium name="WormBaseParasite"/>
        </authorList>
    </citation>
    <scope>IDENTIFICATION</scope>
</reference>
<gene>
    <name evidence="1" type="ORF">BTMF_LOCUS15047</name>
</gene>
<dbReference type="AlphaFoldDB" id="A0A0R3RAL3"/>
<dbReference type="EMBL" id="UZAG01021989">
    <property type="protein sequence ID" value="VDO52223.1"/>
    <property type="molecule type" value="Genomic_DNA"/>
</dbReference>
<evidence type="ECO:0000313" key="1">
    <source>
        <dbReference type="EMBL" id="VDO52223.1"/>
    </source>
</evidence>